<dbReference type="AlphaFoldDB" id="G5JVQ7"/>
<protein>
    <submittedName>
        <fullName evidence="1">Uncharacterized protein</fullName>
    </submittedName>
</protein>
<name>G5JVQ7_9STRE</name>
<evidence type="ECO:0000313" key="2">
    <source>
        <dbReference type="Proteomes" id="UP000003573"/>
    </source>
</evidence>
<proteinExistence type="predicted"/>
<dbReference type="STRING" id="764298.STRMA_0913"/>
<gene>
    <name evidence="1" type="ORF">STRMA_0913</name>
</gene>
<reference evidence="1 2" key="1">
    <citation type="journal article" date="2014" name="Int. J. Syst. Evol. Microbiol.">
        <title>Phylogenomics and the dynamic genome evolution of the genus Streptococcus.</title>
        <authorList>
            <consortium name="The Broad Institute Genome Sequencing Platform"/>
            <person name="Richards V.P."/>
            <person name="Palmer S.R."/>
            <person name="Pavinski Bitar P.D."/>
            <person name="Qin X."/>
            <person name="Weinstock G.M."/>
            <person name="Highlander S.K."/>
            <person name="Town C.D."/>
            <person name="Burne R.A."/>
            <person name="Stanhope M.J."/>
        </authorList>
    </citation>
    <scope>NUCLEOTIDE SEQUENCE [LARGE SCALE GENOMIC DNA]</scope>
    <source>
        <strain evidence="1 2">NCTC 11558</strain>
    </source>
</reference>
<sequence length="118" mass="12469">MGAFADAWNGIKETVGGAARTNLGKAVGDALSGDTEAAEKEYEKGIIRACAAAQKTKRKELVDKYDKAISRIASETKSSLKTIGGKLDSDIKGQFSKAINQAIKDKASAYDDLAADKK</sequence>
<accession>G5JVQ7</accession>
<organism evidence="1 2">
    <name type="scientific">Streptococcus macacae NCTC 11558</name>
    <dbReference type="NCBI Taxonomy" id="764298"/>
    <lineage>
        <taxon>Bacteria</taxon>
        <taxon>Bacillati</taxon>
        <taxon>Bacillota</taxon>
        <taxon>Bacilli</taxon>
        <taxon>Lactobacillales</taxon>
        <taxon>Streptococcaceae</taxon>
        <taxon>Streptococcus</taxon>
    </lineage>
</organism>
<dbReference type="Proteomes" id="UP000003573">
    <property type="component" value="Unassembled WGS sequence"/>
</dbReference>
<dbReference type="EMBL" id="AEUW02000001">
    <property type="protein sequence ID" value="EHJ52783.1"/>
    <property type="molecule type" value="Genomic_DNA"/>
</dbReference>
<evidence type="ECO:0000313" key="1">
    <source>
        <dbReference type="EMBL" id="EHJ52783.1"/>
    </source>
</evidence>
<dbReference type="RefSeq" id="WP_003081227.1">
    <property type="nucleotide sequence ID" value="NZ_AEUW02000001.1"/>
</dbReference>
<comment type="caution">
    <text evidence="1">The sequence shown here is derived from an EMBL/GenBank/DDBJ whole genome shotgun (WGS) entry which is preliminary data.</text>
</comment>
<keyword evidence="2" id="KW-1185">Reference proteome</keyword>